<dbReference type="HOGENOM" id="CLU_081631_2_2_1"/>
<dbReference type="InterPro" id="IPR011008">
    <property type="entry name" value="Dimeric_a/b-barrel"/>
</dbReference>
<dbReference type="EMBL" id="JH767603">
    <property type="protein sequence ID" value="EON68950.1"/>
    <property type="molecule type" value="Genomic_DNA"/>
</dbReference>
<dbReference type="OMA" id="TEFSYVT"/>
<keyword evidence="2" id="KW-1185">Reference proteome</keyword>
<protein>
    <recommendedName>
        <fullName evidence="3">ABM domain-containing protein</fullName>
    </recommendedName>
</protein>
<evidence type="ECO:0000313" key="1">
    <source>
        <dbReference type="EMBL" id="EON68950.1"/>
    </source>
</evidence>
<name>R7Z432_CONA1</name>
<sequence length="222" mass="24883">MSQATEIAFISLVPNSNVDDESSDASEVIKSSITTVSGQEGFQAAYYGRHVEREDMLQLVVDWASLEAHETFMKSGTYQPFLKHIQSISTGPPDFFHVHFETPFSRPSSAPVTELVTLYFEDSYNPDDFADNWKKFSETAAKNAEGIRSMASGWSIDDVKHKSLGEGVKGKAFVAGIGWTSVKAHMDYRETEAFKDSVKYLRDGPKGIEMHHVEFKGYRDYA</sequence>
<accession>R7Z432</accession>
<dbReference type="SUPFAM" id="SSF54909">
    <property type="entry name" value="Dimeric alpha+beta barrel"/>
    <property type="match status" value="1"/>
</dbReference>
<dbReference type="AlphaFoldDB" id="R7Z432"/>
<dbReference type="Gene3D" id="3.30.70.100">
    <property type="match status" value="2"/>
</dbReference>
<dbReference type="GeneID" id="19905519"/>
<dbReference type="eggNOG" id="ENOG502SUTN">
    <property type="taxonomic scope" value="Eukaryota"/>
</dbReference>
<gene>
    <name evidence="1" type="ORF">W97_08208</name>
</gene>
<dbReference type="OrthoDB" id="3830579at2759"/>
<evidence type="ECO:0000313" key="2">
    <source>
        <dbReference type="Proteomes" id="UP000016924"/>
    </source>
</evidence>
<evidence type="ECO:0008006" key="3">
    <source>
        <dbReference type="Google" id="ProtNLM"/>
    </source>
</evidence>
<dbReference type="STRING" id="1168221.R7Z432"/>
<reference evidence="2" key="1">
    <citation type="submission" date="2012-06" db="EMBL/GenBank/DDBJ databases">
        <title>The genome sequence of Coniosporium apollinis CBS 100218.</title>
        <authorList>
            <consortium name="The Broad Institute Genome Sequencing Platform"/>
            <person name="Cuomo C."/>
            <person name="Gorbushina A."/>
            <person name="Noack S."/>
            <person name="Walker B."/>
            <person name="Young S.K."/>
            <person name="Zeng Q."/>
            <person name="Gargeya S."/>
            <person name="Fitzgerald M."/>
            <person name="Haas B."/>
            <person name="Abouelleil A."/>
            <person name="Alvarado L."/>
            <person name="Arachchi H.M."/>
            <person name="Berlin A.M."/>
            <person name="Chapman S.B."/>
            <person name="Goldberg J."/>
            <person name="Griggs A."/>
            <person name="Gujja S."/>
            <person name="Hansen M."/>
            <person name="Howarth C."/>
            <person name="Imamovic A."/>
            <person name="Larimer J."/>
            <person name="McCowan C."/>
            <person name="Montmayeur A."/>
            <person name="Murphy C."/>
            <person name="Neiman D."/>
            <person name="Pearson M."/>
            <person name="Priest M."/>
            <person name="Roberts A."/>
            <person name="Saif S."/>
            <person name="Shea T."/>
            <person name="Sisk P."/>
            <person name="Sykes S."/>
            <person name="Wortman J."/>
            <person name="Nusbaum C."/>
            <person name="Birren B."/>
        </authorList>
    </citation>
    <scope>NUCLEOTIDE SEQUENCE [LARGE SCALE GENOMIC DNA]</scope>
    <source>
        <strain evidence="2">CBS 100218</strain>
    </source>
</reference>
<dbReference type="Proteomes" id="UP000016924">
    <property type="component" value="Unassembled WGS sequence"/>
</dbReference>
<dbReference type="RefSeq" id="XP_007784267.1">
    <property type="nucleotide sequence ID" value="XM_007786077.1"/>
</dbReference>
<organism evidence="1 2">
    <name type="scientific">Coniosporium apollinis (strain CBS 100218)</name>
    <name type="common">Rock-inhabiting black yeast</name>
    <dbReference type="NCBI Taxonomy" id="1168221"/>
    <lineage>
        <taxon>Eukaryota</taxon>
        <taxon>Fungi</taxon>
        <taxon>Dikarya</taxon>
        <taxon>Ascomycota</taxon>
        <taxon>Pezizomycotina</taxon>
        <taxon>Dothideomycetes</taxon>
        <taxon>Dothideomycetes incertae sedis</taxon>
        <taxon>Coniosporium</taxon>
    </lineage>
</organism>
<proteinExistence type="predicted"/>